<dbReference type="PROSITE" id="PS00086">
    <property type="entry name" value="CYTOCHROME_P450"/>
    <property type="match status" value="1"/>
</dbReference>
<comment type="similarity">
    <text evidence="2 18">Belongs to the cytochrome P450 family.</text>
</comment>
<dbReference type="GO" id="GO:0036199">
    <property type="term" value="F:cholest-4-en-3-one 26-monooxygenase activity"/>
    <property type="evidence" value="ECO:0007669"/>
    <property type="project" value="TreeGrafter"/>
</dbReference>
<protein>
    <recommendedName>
        <fullName evidence="14">Steroid C26-monooxygenase</fullName>
    </recommendedName>
    <alternativeName>
        <fullName evidence="15">Cholest-4-en-3-one C26-monooxygenase</fullName>
    </alternativeName>
    <alternativeName>
        <fullName evidence="17">Cholesterol C26-monooxygenase</fullName>
    </alternativeName>
    <alternativeName>
        <fullName evidence="16">Steroid C27-monooxygenase</fullName>
    </alternativeName>
</protein>
<dbReference type="GO" id="GO:0008395">
    <property type="term" value="F:steroid hydroxylase activity"/>
    <property type="evidence" value="ECO:0007669"/>
    <property type="project" value="TreeGrafter"/>
</dbReference>
<dbReference type="PRINTS" id="PR00359">
    <property type="entry name" value="BP450"/>
</dbReference>
<comment type="caution">
    <text evidence="19">The sequence shown here is derived from an EMBL/GenBank/DDBJ whole genome shotgun (WGS) entry which is preliminary data.</text>
</comment>
<evidence type="ECO:0000256" key="9">
    <source>
        <dbReference type="ARBA" id="ARBA00023033"/>
    </source>
</evidence>
<dbReference type="GO" id="GO:0020037">
    <property type="term" value="F:heme binding"/>
    <property type="evidence" value="ECO:0007669"/>
    <property type="project" value="InterPro"/>
</dbReference>
<dbReference type="InterPro" id="IPR002397">
    <property type="entry name" value="Cyt_P450_B"/>
</dbReference>
<name>A0A1X1W6M1_MYCIR</name>
<evidence type="ECO:0000256" key="10">
    <source>
        <dbReference type="ARBA" id="ARBA00023098"/>
    </source>
</evidence>
<dbReference type="CDD" id="cd20625">
    <property type="entry name" value="CYP164-like"/>
    <property type="match status" value="1"/>
</dbReference>
<dbReference type="PANTHER" id="PTHR46696">
    <property type="entry name" value="P450, PUTATIVE (EUROFUNG)-RELATED"/>
    <property type="match status" value="1"/>
</dbReference>
<evidence type="ECO:0000256" key="16">
    <source>
        <dbReference type="ARBA" id="ARBA00082981"/>
    </source>
</evidence>
<keyword evidence="12" id="KW-0753">Steroid metabolism</keyword>
<dbReference type="GO" id="GO:0005506">
    <property type="term" value="F:iron ion binding"/>
    <property type="evidence" value="ECO:0007669"/>
    <property type="project" value="InterPro"/>
</dbReference>
<evidence type="ECO:0000256" key="2">
    <source>
        <dbReference type="ARBA" id="ARBA00010617"/>
    </source>
</evidence>
<dbReference type="Pfam" id="PF00067">
    <property type="entry name" value="p450"/>
    <property type="match status" value="1"/>
</dbReference>
<comment type="pathway">
    <text evidence="13">Steroid metabolism; cholesterol degradation.</text>
</comment>
<evidence type="ECO:0000256" key="3">
    <source>
        <dbReference type="ARBA" id="ARBA00022548"/>
    </source>
</evidence>
<dbReference type="SUPFAM" id="SSF48264">
    <property type="entry name" value="Cytochrome P450"/>
    <property type="match status" value="1"/>
</dbReference>
<evidence type="ECO:0000256" key="18">
    <source>
        <dbReference type="RuleBase" id="RU000461"/>
    </source>
</evidence>
<dbReference type="PANTHER" id="PTHR46696:SF4">
    <property type="entry name" value="BIOTIN BIOSYNTHESIS CYTOCHROME P450"/>
    <property type="match status" value="1"/>
</dbReference>
<dbReference type="GO" id="GO:0006707">
    <property type="term" value="P:cholesterol catabolic process"/>
    <property type="evidence" value="ECO:0007669"/>
    <property type="project" value="TreeGrafter"/>
</dbReference>
<reference evidence="19 20" key="1">
    <citation type="submission" date="2016-01" db="EMBL/GenBank/DDBJ databases">
        <title>The new phylogeny of the genus Mycobacterium.</title>
        <authorList>
            <person name="Tarcisio F."/>
            <person name="Conor M."/>
            <person name="Antonella G."/>
            <person name="Elisabetta G."/>
            <person name="Giulia F.S."/>
            <person name="Sara T."/>
            <person name="Anna F."/>
            <person name="Clotilde B."/>
            <person name="Roberto B."/>
            <person name="Veronica D.S."/>
            <person name="Fabio R."/>
            <person name="Monica P."/>
            <person name="Olivier J."/>
            <person name="Enrico T."/>
            <person name="Nicola S."/>
        </authorList>
    </citation>
    <scope>NUCLEOTIDE SEQUENCE [LARGE SCALE GENOMIC DNA]</scope>
    <source>
        <strain evidence="19 20">DSM 45541</strain>
    </source>
</reference>
<keyword evidence="10" id="KW-0443">Lipid metabolism</keyword>
<dbReference type="EMBL" id="LQPC01000067">
    <property type="protein sequence ID" value="ORV82168.1"/>
    <property type="molecule type" value="Genomic_DNA"/>
</dbReference>
<proteinExistence type="inferred from homology"/>
<sequence>MTVRQRLHWLTLHGVIRALTTVGARRGDLQGRLIADPAARANPGEFSDEIRSHGRLARARAAWLTADHAVVHQVLRSDDFAVTTSGNSLPSLLGRIEERLRARDRMHPLLPPSLLSVEPPDHTRYRKTVSSVFTARAVAALQERIESTAAELIKDLDGESGVVDIVDRYCSQLPVTVIGDILGVPEHDRPKILQYGELAAPSLDIGLSWPQFLRVEEGLHSFTEWLTQHIRELRASPGDDLMSQLIEANDDGTRLDDSELLATAGLVLAAGFETTVNLLGNGIELLLRHPDQLDVLREQPEVWPNAVEEILRLESPVQLTARIALADNEIAGHTIRAGDSVVLYLAGANRDPDVFPNPHAFDVTRDNAGRHLSFSGGRHFCLGAALARSEGAVGLRTFFDRYPDPTLAAGGRRRDTRVLRGWATLPVDLG</sequence>
<dbReference type="InterPro" id="IPR001128">
    <property type="entry name" value="Cyt_P450"/>
</dbReference>
<dbReference type="RefSeq" id="WP_085178250.1">
    <property type="nucleotide sequence ID" value="NZ_LQPC01000067.1"/>
</dbReference>
<evidence type="ECO:0000256" key="1">
    <source>
        <dbReference type="ARBA" id="ARBA00001971"/>
    </source>
</evidence>
<keyword evidence="6" id="KW-0442">Lipid degradation</keyword>
<dbReference type="Proteomes" id="UP000193622">
    <property type="component" value="Unassembled WGS sequence"/>
</dbReference>
<evidence type="ECO:0000256" key="7">
    <source>
        <dbReference type="ARBA" id="ARBA00023002"/>
    </source>
</evidence>
<evidence type="ECO:0000256" key="11">
    <source>
        <dbReference type="ARBA" id="ARBA00023166"/>
    </source>
</evidence>
<keyword evidence="9 18" id="KW-0503">Monooxygenase</keyword>
<organism evidence="19 20">
    <name type="scientific">Mycolicibacterium iranicum</name>
    <name type="common">Mycobacterium iranicum</name>
    <dbReference type="NCBI Taxonomy" id="912594"/>
    <lineage>
        <taxon>Bacteria</taxon>
        <taxon>Bacillati</taxon>
        <taxon>Actinomycetota</taxon>
        <taxon>Actinomycetes</taxon>
        <taxon>Mycobacteriales</taxon>
        <taxon>Mycobacteriaceae</taxon>
        <taxon>Mycolicibacterium</taxon>
    </lineage>
</organism>
<keyword evidence="4 18" id="KW-0349">Heme</keyword>
<keyword evidence="7 18" id="KW-0560">Oxidoreductase</keyword>
<evidence type="ECO:0000256" key="13">
    <source>
        <dbReference type="ARBA" id="ARBA00049645"/>
    </source>
</evidence>
<keyword evidence="5 18" id="KW-0479">Metal-binding</keyword>
<keyword evidence="8 18" id="KW-0408">Iron</keyword>
<evidence type="ECO:0000256" key="8">
    <source>
        <dbReference type="ARBA" id="ARBA00023004"/>
    </source>
</evidence>
<accession>A0A1X1W6M1</accession>
<evidence type="ECO:0000256" key="14">
    <source>
        <dbReference type="ARBA" id="ARBA00070775"/>
    </source>
</evidence>
<dbReference type="FunFam" id="1.10.630.10:FF:000018">
    <property type="entry name" value="Cytochrome P450 monooxygenase"/>
    <property type="match status" value="1"/>
</dbReference>
<evidence type="ECO:0000313" key="20">
    <source>
        <dbReference type="Proteomes" id="UP000193622"/>
    </source>
</evidence>
<dbReference type="Gene3D" id="1.10.630.10">
    <property type="entry name" value="Cytochrome P450"/>
    <property type="match status" value="1"/>
</dbReference>
<dbReference type="AlphaFoldDB" id="A0A1X1W6M1"/>
<dbReference type="InterPro" id="IPR036396">
    <property type="entry name" value="Cyt_P450_sf"/>
</dbReference>
<evidence type="ECO:0000256" key="17">
    <source>
        <dbReference type="ARBA" id="ARBA00083909"/>
    </source>
</evidence>
<evidence type="ECO:0000256" key="15">
    <source>
        <dbReference type="ARBA" id="ARBA00079588"/>
    </source>
</evidence>
<evidence type="ECO:0000313" key="19">
    <source>
        <dbReference type="EMBL" id="ORV82168.1"/>
    </source>
</evidence>
<comment type="cofactor">
    <cofactor evidence="1">
        <name>heme</name>
        <dbReference type="ChEBI" id="CHEBI:30413"/>
    </cofactor>
</comment>
<keyword evidence="3" id="KW-0153">Cholesterol metabolism</keyword>
<evidence type="ECO:0000256" key="6">
    <source>
        <dbReference type="ARBA" id="ARBA00022963"/>
    </source>
</evidence>
<evidence type="ECO:0000256" key="5">
    <source>
        <dbReference type="ARBA" id="ARBA00022723"/>
    </source>
</evidence>
<evidence type="ECO:0000256" key="4">
    <source>
        <dbReference type="ARBA" id="ARBA00022617"/>
    </source>
</evidence>
<keyword evidence="11" id="KW-1207">Sterol metabolism</keyword>
<gene>
    <name evidence="19" type="ORF">AWC12_00765</name>
</gene>
<evidence type="ECO:0000256" key="12">
    <source>
        <dbReference type="ARBA" id="ARBA00023221"/>
    </source>
</evidence>
<dbReference type="InterPro" id="IPR017972">
    <property type="entry name" value="Cyt_P450_CS"/>
</dbReference>